<evidence type="ECO:0000259" key="2">
    <source>
        <dbReference type="Pfam" id="PF07883"/>
    </source>
</evidence>
<gene>
    <name evidence="3" type="ORF">ET33_13170</name>
</gene>
<keyword evidence="4" id="KW-1185">Reference proteome</keyword>
<dbReference type="Gene3D" id="2.60.120.10">
    <property type="entry name" value="Jelly Rolls"/>
    <property type="match status" value="1"/>
</dbReference>
<dbReference type="InterPro" id="IPR014710">
    <property type="entry name" value="RmlC-like_jellyroll"/>
</dbReference>
<dbReference type="Pfam" id="PF07883">
    <property type="entry name" value="Cupin_2"/>
    <property type="match status" value="1"/>
</dbReference>
<dbReference type="InterPro" id="IPR051610">
    <property type="entry name" value="GPI/OXD"/>
</dbReference>
<accession>A0A081PAB6</accession>
<dbReference type="AlphaFoldDB" id="A0A081PAB6"/>
<evidence type="ECO:0000313" key="4">
    <source>
        <dbReference type="Proteomes" id="UP000028123"/>
    </source>
</evidence>
<evidence type="ECO:0000256" key="1">
    <source>
        <dbReference type="ARBA" id="ARBA00022723"/>
    </source>
</evidence>
<dbReference type="OrthoDB" id="6311549at2"/>
<sequence>MEIKRLEAHQQFQEERFTKKVLFQADGSIIFTLNFMPGQQLPVHRHPGSQVYVLVVQGGGTMIVDGVETEVRQGDCVRCGGEESFAFANTGQEPATLYVNLNKIPDERFALEV</sequence>
<dbReference type="InterPro" id="IPR013096">
    <property type="entry name" value="Cupin_2"/>
</dbReference>
<dbReference type="EMBL" id="JNVM01000002">
    <property type="protein sequence ID" value="KEQ27639.1"/>
    <property type="molecule type" value="Genomic_DNA"/>
</dbReference>
<dbReference type="InterPro" id="IPR011051">
    <property type="entry name" value="RmlC_Cupin_sf"/>
</dbReference>
<feature type="domain" description="Cupin type-2" evidence="2">
    <location>
        <begin position="33"/>
        <end position="98"/>
    </location>
</feature>
<dbReference type="Proteomes" id="UP000028123">
    <property type="component" value="Unassembled WGS sequence"/>
</dbReference>
<dbReference type="SUPFAM" id="SSF51182">
    <property type="entry name" value="RmlC-like cupins"/>
    <property type="match status" value="1"/>
</dbReference>
<keyword evidence="1" id="KW-0479">Metal-binding</keyword>
<evidence type="ECO:0000313" key="3">
    <source>
        <dbReference type="EMBL" id="KEQ27639.1"/>
    </source>
</evidence>
<dbReference type="PANTHER" id="PTHR35848:SF6">
    <property type="entry name" value="CUPIN TYPE-2 DOMAIN-CONTAINING PROTEIN"/>
    <property type="match status" value="1"/>
</dbReference>
<proteinExistence type="predicted"/>
<organism evidence="3 4">
    <name type="scientific">Paenibacillus tyrfis</name>
    <dbReference type="NCBI Taxonomy" id="1501230"/>
    <lineage>
        <taxon>Bacteria</taxon>
        <taxon>Bacillati</taxon>
        <taxon>Bacillota</taxon>
        <taxon>Bacilli</taxon>
        <taxon>Bacillales</taxon>
        <taxon>Paenibacillaceae</taxon>
        <taxon>Paenibacillus</taxon>
    </lineage>
</organism>
<dbReference type="eggNOG" id="COG0662">
    <property type="taxonomic scope" value="Bacteria"/>
</dbReference>
<reference evidence="3 4" key="1">
    <citation type="submission" date="2014-06" db="EMBL/GenBank/DDBJ databases">
        <title>Draft genome sequence of Paenibacillus sp. MSt1.</title>
        <authorList>
            <person name="Aw Y.K."/>
            <person name="Ong K.S."/>
            <person name="Gan H.M."/>
            <person name="Lee S.M."/>
        </authorList>
    </citation>
    <scope>NUCLEOTIDE SEQUENCE [LARGE SCALE GENOMIC DNA]</scope>
    <source>
        <strain evidence="3 4">MSt1</strain>
    </source>
</reference>
<comment type="caution">
    <text evidence="3">The sequence shown here is derived from an EMBL/GenBank/DDBJ whole genome shotgun (WGS) entry which is preliminary data.</text>
</comment>
<dbReference type="GO" id="GO:0046872">
    <property type="term" value="F:metal ion binding"/>
    <property type="evidence" value="ECO:0007669"/>
    <property type="project" value="UniProtKB-KW"/>
</dbReference>
<dbReference type="PANTHER" id="PTHR35848">
    <property type="entry name" value="OXALATE-BINDING PROTEIN"/>
    <property type="match status" value="1"/>
</dbReference>
<dbReference type="RefSeq" id="WP_036675417.1">
    <property type="nucleotide sequence ID" value="NZ_JNVM01000002.1"/>
</dbReference>
<name>A0A081PAB6_9BACL</name>
<protein>
    <submittedName>
        <fullName evidence="3">Cupin</fullName>
    </submittedName>
</protein>